<organism evidence="1 2">
    <name type="scientific">Cetraspora pellucida</name>
    <dbReference type="NCBI Taxonomy" id="1433469"/>
    <lineage>
        <taxon>Eukaryota</taxon>
        <taxon>Fungi</taxon>
        <taxon>Fungi incertae sedis</taxon>
        <taxon>Mucoromycota</taxon>
        <taxon>Glomeromycotina</taxon>
        <taxon>Glomeromycetes</taxon>
        <taxon>Diversisporales</taxon>
        <taxon>Gigasporaceae</taxon>
        <taxon>Cetraspora</taxon>
    </lineage>
</organism>
<sequence>LRAKMSKKEIATFAAGCFWGVEHIFRKHFKNIKTQVGYTGGTTSNPDYRQASFLLRLISSY</sequence>
<proteinExistence type="predicted"/>
<comment type="caution">
    <text evidence="1">The sequence shown here is derived from an EMBL/GenBank/DDBJ whole genome shotgun (WGS) entry which is preliminary data.</text>
</comment>
<evidence type="ECO:0000313" key="2">
    <source>
        <dbReference type="Proteomes" id="UP000789366"/>
    </source>
</evidence>
<name>A0ACA9RHR9_9GLOM</name>
<feature type="non-terminal residue" evidence="1">
    <location>
        <position position="1"/>
    </location>
</feature>
<evidence type="ECO:0000313" key="1">
    <source>
        <dbReference type="EMBL" id="CAG8793214.1"/>
    </source>
</evidence>
<feature type="non-terminal residue" evidence="1">
    <location>
        <position position="61"/>
    </location>
</feature>
<dbReference type="EMBL" id="CAJVPW010071255">
    <property type="protein sequence ID" value="CAG8793214.1"/>
    <property type="molecule type" value="Genomic_DNA"/>
</dbReference>
<protein>
    <submittedName>
        <fullName evidence="1">4935_t:CDS:1</fullName>
    </submittedName>
</protein>
<accession>A0ACA9RHR9</accession>
<dbReference type="Proteomes" id="UP000789366">
    <property type="component" value="Unassembled WGS sequence"/>
</dbReference>
<gene>
    <name evidence="1" type="ORF">SPELUC_LOCUS17414</name>
</gene>
<keyword evidence="2" id="KW-1185">Reference proteome</keyword>
<reference evidence="1" key="1">
    <citation type="submission" date="2021-06" db="EMBL/GenBank/DDBJ databases">
        <authorList>
            <person name="Kallberg Y."/>
            <person name="Tangrot J."/>
            <person name="Rosling A."/>
        </authorList>
    </citation>
    <scope>NUCLEOTIDE SEQUENCE</scope>
    <source>
        <strain evidence="1">28 12/20/2015</strain>
    </source>
</reference>